<dbReference type="Proteomes" id="UP001404956">
    <property type="component" value="Unassembled WGS sequence"/>
</dbReference>
<evidence type="ECO:0000259" key="2">
    <source>
        <dbReference type="Pfam" id="PF01548"/>
    </source>
</evidence>
<proteinExistence type="predicted"/>
<dbReference type="InterPro" id="IPR003346">
    <property type="entry name" value="Transposase_20"/>
</dbReference>
<feature type="domain" description="Transposase IS116/IS110/IS902 C-terminal" evidence="3">
    <location>
        <begin position="206"/>
        <end position="291"/>
    </location>
</feature>
<dbReference type="Pfam" id="PF02371">
    <property type="entry name" value="Transposase_20"/>
    <property type="match status" value="1"/>
</dbReference>
<feature type="domain" description="Transposase IS110-like N-terminal" evidence="2">
    <location>
        <begin position="5"/>
        <end position="158"/>
    </location>
</feature>
<keyword evidence="5" id="KW-1185">Reference proteome</keyword>
<name>A0ABP9XIS4_9DEIO</name>
<dbReference type="NCBIfam" id="NF033542">
    <property type="entry name" value="transpos_IS110"/>
    <property type="match status" value="1"/>
</dbReference>
<comment type="caution">
    <text evidence="4">The sequence shown here is derived from an EMBL/GenBank/DDBJ whole genome shotgun (WGS) entry which is preliminary data.</text>
</comment>
<dbReference type="EMBL" id="BAABRV010000024">
    <property type="protein sequence ID" value="GAA5535207.1"/>
    <property type="molecule type" value="Genomic_DNA"/>
</dbReference>
<dbReference type="InterPro" id="IPR047650">
    <property type="entry name" value="Transpos_IS110"/>
</dbReference>
<evidence type="ECO:0000259" key="3">
    <source>
        <dbReference type="Pfam" id="PF02371"/>
    </source>
</evidence>
<gene>
    <name evidence="4" type="ORF">Dalu01_03632</name>
</gene>
<protein>
    <submittedName>
        <fullName evidence="4">IS110 family transposase ISCARN67</fullName>
    </submittedName>
</protein>
<evidence type="ECO:0000256" key="1">
    <source>
        <dbReference type="SAM" id="Coils"/>
    </source>
</evidence>
<sequence length="337" mass="37498">MYVLGLDVGKSEVYARLLVLRTGAAPQAIGTVQVFIYDRSGLQALRTWLIKASVLLPELHAVMEATGVYWERLAYFLHELGCTVSVVNPAQIKFFAQSSLRRGKTDKMDADIIARYGAIMRPKAWTPPVAELEALKLLVHERDAIVKELSQTKNRRHALKQRQEADGLVVKLTEDRIAFLTGQVEALDRELRTRVETQPELRQQVELLQSLPGFGFLVSLTVLVETAAFSTIQTHRQLAAYAGVSPAPNQSGAMNKRGRISKIGNPRLRRIVYLAAVAATRTQSKEKAFYQRLRDQGKPGKVAITALARKLLCVGLAVVQSGQPYDPEYERPKKQAA</sequence>
<dbReference type="PANTHER" id="PTHR33055">
    <property type="entry name" value="TRANSPOSASE FOR INSERTION SEQUENCE ELEMENT IS1111A"/>
    <property type="match status" value="1"/>
</dbReference>
<feature type="coiled-coil region" evidence="1">
    <location>
        <begin position="142"/>
        <end position="190"/>
    </location>
</feature>
<organism evidence="4 5">
    <name type="scientific">Deinococcus aluminii</name>
    <dbReference type="NCBI Taxonomy" id="1656885"/>
    <lineage>
        <taxon>Bacteria</taxon>
        <taxon>Thermotogati</taxon>
        <taxon>Deinococcota</taxon>
        <taxon>Deinococci</taxon>
        <taxon>Deinococcales</taxon>
        <taxon>Deinococcaceae</taxon>
        <taxon>Deinococcus</taxon>
    </lineage>
</organism>
<evidence type="ECO:0000313" key="4">
    <source>
        <dbReference type="EMBL" id="GAA5535207.1"/>
    </source>
</evidence>
<dbReference type="PANTHER" id="PTHR33055:SF3">
    <property type="entry name" value="PUTATIVE TRANSPOSASE FOR IS117-RELATED"/>
    <property type="match status" value="1"/>
</dbReference>
<keyword evidence="1" id="KW-0175">Coiled coil</keyword>
<evidence type="ECO:0000313" key="5">
    <source>
        <dbReference type="Proteomes" id="UP001404956"/>
    </source>
</evidence>
<dbReference type="InterPro" id="IPR002525">
    <property type="entry name" value="Transp_IS110-like_N"/>
</dbReference>
<dbReference type="RefSeq" id="WP_345458087.1">
    <property type="nucleotide sequence ID" value="NZ_BAABRV010000024.1"/>
</dbReference>
<dbReference type="Pfam" id="PF01548">
    <property type="entry name" value="DEDD_Tnp_IS110"/>
    <property type="match status" value="1"/>
</dbReference>
<reference evidence="4 5" key="1">
    <citation type="submission" date="2024-02" db="EMBL/GenBank/DDBJ databases">
        <title>Deinococcus aluminii NBRC 112889.</title>
        <authorList>
            <person name="Ichikawa N."/>
            <person name="Katano-Makiyama Y."/>
            <person name="Hidaka K."/>
        </authorList>
    </citation>
    <scope>NUCLEOTIDE SEQUENCE [LARGE SCALE GENOMIC DNA]</scope>
    <source>
        <strain evidence="4 5">NBRC 112889</strain>
    </source>
</reference>
<accession>A0ABP9XIS4</accession>